<dbReference type="GO" id="GO:0016624">
    <property type="term" value="F:oxidoreductase activity, acting on the aldehyde or oxo group of donors, disulfide as acceptor"/>
    <property type="evidence" value="ECO:0007669"/>
    <property type="project" value="InterPro"/>
</dbReference>
<dbReference type="CDD" id="cd07036">
    <property type="entry name" value="TPP_PYR_E1-PDHc-beta_like"/>
    <property type="match status" value="1"/>
</dbReference>
<dbReference type="SMART" id="SM00861">
    <property type="entry name" value="Transket_pyr"/>
    <property type="match status" value="1"/>
</dbReference>
<dbReference type="PANTHER" id="PTHR43257:SF2">
    <property type="entry name" value="PYRUVATE DEHYDROGENASE E1 COMPONENT SUBUNIT BETA"/>
    <property type="match status" value="1"/>
</dbReference>
<dbReference type="PANTHER" id="PTHR43257">
    <property type="entry name" value="PYRUVATE DEHYDROGENASE E1 COMPONENT BETA SUBUNIT"/>
    <property type="match status" value="1"/>
</dbReference>
<dbReference type="InterPro" id="IPR009014">
    <property type="entry name" value="Transketo_C/PFOR_II"/>
</dbReference>
<dbReference type="Pfam" id="PF02779">
    <property type="entry name" value="Transket_pyr"/>
    <property type="match status" value="1"/>
</dbReference>
<evidence type="ECO:0000256" key="3">
    <source>
        <dbReference type="ARBA" id="ARBA00023002"/>
    </source>
</evidence>
<evidence type="ECO:0000256" key="2">
    <source>
        <dbReference type="ARBA" id="ARBA00003906"/>
    </source>
</evidence>
<evidence type="ECO:0000313" key="7">
    <source>
        <dbReference type="Proteomes" id="UP000176294"/>
    </source>
</evidence>
<dbReference type="Gene3D" id="3.40.50.970">
    <property type="match status" value="2"/>
</dbReference>
<evidence type="ECO:0000313" key="6">
    <source>
        <dbReference type="EMBL" id="OGX83407.1"/>
    </source>
</evidence>
<comment type="caution">
    <text evidence="6">The sequence shown here is derived from an EMBL/GenBank/DDBJ whole genome shotgun (WGS) entry which is preliminary data.</text>
</comment>
<dbReference type="Pfam" id="PF02780">
    <property type="entry name" value="Transketolase_C"/>
    <property type="match status" value="1"/>
</dbReference>
<reference evidence="6 7" key="1">
    <citation type="submission" date="2016-08" db="EMBL/GenBank/DDBJ databases">
        <title>Hymenobacter coccineus sp. nov., Hymenobacter lapidarius sp. nov. and Hymenobacter glacialis sp. nov., isolated from Antarctic soil.</title>
        <authorList>
            <person name="Sedlacek I."/>
            <person name="Kralova S."/>
            <person name="Kyrova K."/>
            <person name="Maslanova I."/>
            <person name="Stankova E."/>
            <person name="Vrbovska V."/>
            <person name="Nemec M."/>
            <person name="Bartak M."/>
            <person name="Svec P."/>
            <person name="Busse H.-J."/>
            <person name="Pantucek R."/>
        </authorList>
    </citation>
    <scope>NUCLEOTIDE SEQUENCE [LARGE SCALE GENOMIC DNA]</scope>
    <source>
        <strain evidence="6 7">CCM 8643</strain>
    </source>
</reference>
<dbReference type="Proteomes" id="UP000176294">
    <property type="component" value="Unassembled WGS sequence"/>
</dbReference>
<proteinExistence type="predicted"/>
<dbReference type="Pfam" id="PF00676">
    <property type="entry name" value="E1_dh"/>
    <property type="match status" value="1"/>
</dbReference>
<name>A0A1G1SXS1_9BACT</name>
<dbReference type="SUPFAM" id="SSF52518">
    <property type="entry name" value="Thiamin diphosphate-binding fold (THDP-binding)"/>
    <property type="match status" value="2"/>
</dbReference>
<dbReference type="InterPro" id="IPR001017">
    <property type="entry name" value="DH_E1"/>
</dbReference>
<comment type="function">
    <text evidence="2">E1 component of the 2-oxoglutarate dehydrogenase (OGDH) complex which catalyzes the decarboxylation of 2-oxoglutarate, the first step in the conversion of 2-oxoglutarate to succinyl-CoA and CO(2).</text>
</comment>
<evidence type="ECO:0000256" key="4">
    <source>
        <dbReference type="ARBA" id="ARBA00023052"/>
    </source>
</evidence>
<dbReference type="CDD" id="cd02000">
    <property type="entry name" value="TPP_E1_PDC_ADC_BCADC"/>
    <property type="match status" value="1"/>
</dbReference>
<dbReference type="AlphaFoldDB" id="A0A1G1SXS1"/>
<dbReference type="OrthoDB" id="9769337at2"/>
<dbReference type="FunFam" id="3.40.50.970:FF:000001">
    <property type="entry name" value="Pyruvate dehydrogenase E1 beta subunit"/>
    <property type="match status" value="1"/>
</dbReference>
<dbReference type="EMBL" id="MDZB01000131">
    <property type="protein sequence ID" value="OGX83407.1"/>
    <property type="molecule type" value="Genomic_DNA"/>
</dbReference>
<dbReference type="InterPro" id="IPR005475">
    <property type="entry name" value="Transketolase-like_Pyr-bd"/>
</dbReference>
<dbReference type="InterPro" id="IPR029061">
    <property type="entry name" value="THDP-binding"/>
</dbReference>
<protein>
    <submittedName>
        <fullName evidence="6">Dehydrogenase</fullName>
    </submittedName>
</protein>
<accession>A0A1G1SXS1</accession>
<evidence type="ECO:0000256" key="1">
    <source>
        <dbReference type="ARBA" id="ARBA00001964"/>
    </source>
</evidence>
<dbReference type="SUPFAM" id="SSF52922">
    <property type="entry name" value="TK C-terminal domain-like"/>
    <property type="match status" value="1"/>
</dbReference>
<comment type="cofactor">
    <cofactor evidence="1">
        <name>thiamine diphosphate</name>
        <dbReference type="ChEBI" id="CHEBI:58937"/>
    </cofactor>
</comment>
<organism evidence="6 7">
    <name type="scientific">Hymenobacter lapidarius</name>
    <dbReference type="NCBI Taxonomy" id="1908237"/>
    <lineage>
        <taxon>Bacteria</taxon>
        <taxon>Pseudomonadati</taxon>
        <taxon>Bacteroidota</taxon>
        <taxon>Cytophagia</taxon>
        <taxon>Cytophagales</taxon>
        <taxon>Hymenobacteraceae</taxon>
        <taxon>Hymenobacter</taxon>
    </lineage>
</organism>
<dbReference type="STRING" id="1908237.BEN47_03710"/>
<keyword evidence="3" id="KW-0560">Oxidoreductase</keyword>
<evidence type="ECO:0000259" key="5">
    <source>
        <dbReference type="SMART" id="SM00861"/>
    </source>
</evidence>
<feature type="domain" description="Transketolase-like pyrimidine-binding" evidence="5">
    <location>
        <begin position="369"/>
        <end position="542"/>
    </location>
</feature>
<keyword evidence="7" id="KW-1185">Reference proteome</keyword>
<gene>
    <name evidence="6" type="ORF">BEN47_03710</name>
</gene>
<sequence length="685" mass="75767">MTLVATTLRFDRLDLSNETLLHLYQHLLRPRLIEEKMLILLRQGKVSKWFSGIGQEAISVGSTLALEPDEYILPLHRNLGVFTGREVPLGRLFAQWQGKRTGFTKGRDRSFHFGSNEHHIVGMISHLGPQLAVAGGIALADVLDKNPKVTLTYSGDGGASEGDFHEALNVAAVWQLPVIFVIENNGYGLSTPSNEQFRFNSFVDKGPAYGMEAVQVDGNNVLEVYRTVKRLAEDLRHNPRPVLIEALTFRMRGHEEASGTKYVPQSLMEEWAQKDPVENYEKWLIEEGILTETAKHSIRETIKAAIEAGLQEADAVSMPTADIEEEIADMYAPAAPELKVESYKVRFDGAGADQLSTPNSQPLTATKELRFIDAIQEGLRQSMERYPELVLMGQDIADYGGVFKITEGFVAQFGKARVRNTPLCESAIVGAGLGLSIKGKKSMVEMQFADFVTCGFNQIVNNLAKSHYRWGQNADVVVRMPTGAGSAAGPFHSQSNEAWFTHVPGLKVVYPSNPHDAKGLLCAAFEDPNPVMYFEHKMLYRSLSGPVPEVYYTTPIGKAALAAEGDELSIITYGMGVHWALQVCKELKVSADILDLRTLLPWDQDAVRRTVKKNGRVLVLHEDTLTGGIGGEIAAWIGENCFEHLDAPVRRVASLDTAIPFAPPLEAAFLPQQRLREQVEALRNY</sequence>
<keyword evidence="4" id="KW-0786">Thiamine pyrophosphate</keyword>
<dbReference type="RefSeq" id="WP_070729356.1">
    <property type="nucleotide sequence ID" value="NZ_MDZB01000131.1"/>
</dbReference>
<dbReference type="InterPro" id="IPR033248">
    <property type="entry name" value="Transketolase_C"/>
</dbReference>
<dbReference type="Gene3D" id="3.40.50.920">
    <property type="match status" value="1"/>
</dbReference>